<dbReference type="Proteomes" id="UP000194873">
    <property type="component" value="Unassembled WGS sequence"/>
</dbReference>
<name>A0A243WCG5_9BACT</name>
<protein>
    <submittedName>
        <fullName evidence="2">Uncharacterized protein</fullName>
    </submittedName>
</protein>
<evidence type="ECO:0000313" key="3">
    <source>
        <dbReference type="Proteomes" id="UP000194873"/>
    </source>
</evidence>
<evidence type="ECO:0000313" key="2">
    <source>
        <dbReference type="EMBL" id="OUJ72707.1"/>
    </source>
</evidence>
<comment type="caution">
    <text evidence="2">The sequence shown here is derived from an EMBL/GenBank/DDBJ whole genome shotgun (WGS) entry which is preliminary data.</text>
</comment>
<accession>A0A243WCG5</accession>
<keyword evidence="3" id="KW-1185">Reference proteome</keyword>
<dbReference type="EMBL" id="MTSE01000009">
    <property type="protein sequence ID" value="OUJ72707.1"/>
    <property type="molecule type" value="Genomic_DNA"/>
</dbReference>
<reference evidence="2 3" key="1">
    <citation type="submission" date="2017-01" db="EMBL/GenBank/DDBJ databases">
        <title>A new Hymenobacter.</title>
        <authorList>
            <person name="Liang Y."/>
            <person name="Feng F."/>
        </authorList>
    </citation>
    <scope>NUCLEOTIDE SEQUENCE [LARGE SCALE GENOMIC DNA]</scope>
    <source>
        <strain evidence="2">MIMBbqt21</strain>
    </source>
</reference>
<proteinExistence type="predicted"/>
<evidence type="ECO:0000256" key="1">
    <source>
        <dbReference type="SAM" id="MobiDB-lite"/>
    </source>
</evidence>
<organism evidence="2 3">
    <name type="scientific">Hymenobacter crusticola</name>
    <dbReference type="NCBI Taxonomy" id="1770526"/>
    <lineage>
        <taxon>Bacteria</taxon>
        <taxon>Pseudomonadati</taxon>
        <taxon>Bacteroidota</taxon>
        <taxon>Cytophagia</taxon>
        <taxon>Cytophagales</taxon>
        <taxon>Hymenobacteraceae</taxon>
        <taxon>Hymenobacter</taxon>
    </lineage>
</organism>
<sequence length="62" mass="7299">MAGKARRIPLLSSLIMKKYYGSLWLFLLLLLVSVVSFFSQQEPTERQDRELAQTEQSWLRQP</sequence>
<gene>
    <name evidence="2" type="ORF">BXP70_17545</name>
</gene>
<feature type="compositionally biased region" description="Polar residues" evidence="1">
    <location>
        <begin position="53"/>
        <end position="62"/>
    </location>
</feature>
<feature type="region of interest" description="Disordered" evidence="1">
    <location>
        <begin position="40"/>
        <end position="62"/>
    </location>
</feature>
<dbReference type="AlphaFoldDB" id="A0A243WCG5"/>
<feature type="compositionally biased region" description="Basic and acidic residues" evidence="1">
    <location>
        <begin position="43"/>
        <end position="52"/>
    </location>
</feature>